<accession>A0ABW8SAL6</accession>
<sequence length="343" mass="40664">MNILEELEKGDIPNNKEIYESFLVGNKKVQDYKKICCSVSGGSDSDLMIDLFMRLDEEKKVTFVFFNTGLEYQATKEHLKYLEDKYDIEIVVINAKKPIPITCREYGQPFISKQVSEWIERLQRHNFKWEDKSFEELYEEYPKCKAALRWWCNEWGEDSKFNISYNKGLKEFMIINPPEFKISPKCCKYAKKDIIHDFIEENDFDLNCYGVRKAEGGARSAAYKNCFTNNAVNEDTDEYRPIFWYKDSTKKAYEQHFNIKHSKCYTEYGLKRTGCAGCPFNQDFEEELKIIDQYEPKLFKAVNNIFKDSYEYTRAYRAFVKENFKNVNKEIDGQMSIDDYIAV</sequence>
<dbReference type="PANTHER" id="PTHR43196">
    <property type="entry name" value="SULFATE ADENYLYLTRANSFERASE SUBUNIT 2"/>
    <property type="match status" value="1"/>
</dbReference>
<dbReference type="InterPro" id="IPR014729">
    <property type="entry name" value="Rossmann-like_a/b/a_fold"/>
</dbReference>
<feature type="domain" description="Phosphoadenosine phosphosulphate reductase" evidence="1">
    <location>
        <begin position="35"/>
        <end position="98"/>
    </location>
</feature>
<evidence type="ECO:0000313" key="3">
    <source>
        <dbReference type="Proteomes" id="UP001623600"/>
    </source>
</evidence>
<comment type="caution">
    <text evidence="2">The sequence shown here is derived from an EMBL/GenBank/DDBJ whole genome shotgun (WGS) entry which is preliminary data.</text>
</comment>
<dbReference type="InterPro" id="IPR002500">
    <property type="entry name" value="PAPS_reduct_dom"/>
</dbReference>
<proteinExistence type="predicted"/>
<dbReference type="Pfam" id="PF01507">
    <property type="entry name" value="PAPS_reduct"/>
    <property type="match status" value="1"/>
</dbReference>
<reference evidence="2 3" key="1">
    <citation type="submission" date="2024-11" db="EMBL/GenBank/DDBJ databases">
        <authorList>
            <person name="Heng Y.C."/>
            <person name="Lim A.C.H."/>
            <person name="Lee J.K.Y."/>
            <person name="Kittelmann S."/>
        </authorList>
    </citation>
    <scope>NUCLEOTIDE SEQUENCE [LARGE SCALE GENOMIC DNA]</scope>
    <source>
        <strain evidence="2 3">WILCCON 0112</strain>
    </source>
</reference>
<protein>
    <submittedName>
        <fullName evidence="2">Phosphoadenosine phosphosulfate reductase family protein</fullName>
    </submittedName>
</protein>
<name>A0ABW8SAL6_9CLOT</name>
<dbReference type="InterPro" id="IPR050128">
    <property type="entry name" value="Sulfate_adenylyltrnsfr_sub2"/>
</dbReference>
<evidence type="ECO:0000259" key="1">
    <source>
        <dbReference type="Pfam" id="PF01507"/>
    </source>
</evidence>
<dbReference type="EMBL" id="JBJIAB010000037">
    <property type="protein sequence ID" value="MFL0167690.1"/>
    <property type="molecule type" value="Genomic_DNA"/>
</dbReference>
<evidence type="ECO:0000313" key="2">
    <source>
        <dbReference type="EMBL" id="MFL0167690.1"/>
    </source>
</evidence>
<dbReference type="RefSeq" id="WP_406762437.1">
    <property type="nucleotide sequence ID" value="NZ_JBJIAB010000037.1"/>
</dbReference>
<dbReference type="PANTHER" id="PTHR43196:SF2">
    <property type="entry name" value="PHOSPHOADENOSINE PHOSPHOSULFATE REDUCTASE"/>
    <property type="match status" value="1"/>
</dbReference>
<keyword evidence="3" id="KW-1185">Reference proteome</keyword>
<dbReference type="Proteomes" id="UP001623600">
    <property type="component" value="Unassembled WGS sequence"/>
</dbReference>
<organism evidence="2 3">
    <name type="scientific">Candidatus Clostridium helianthi</name>
    <dbReference type="NCBI Taxonomy" id="3381660"/>
    <lineage>
        <taxon>Bacteria</taxon>
        <taxon>Bacillati</taxon>
        <taxon>Bacillota</taxon>
        <taxon>Clostridia</taxon>
        <taxon>Eubacteriales</taxon>
        <taxon>Clostridiaceae</taxon>
        <taxon>Clostridium</taxon>
    </lineage>
</organism>
<dbReference type="Gene3D" id="3.40.50.620">
    <property type="entry name" value="HUPs"/>
    <property type="match status" value="2"/>
</dbReference>
<dbReference type="SUPFAM" id="SSF52402">
    <property type="entry name" value="Adenine nucleotide alpha hydrolases-like"/>
    <property type="match status" value="1"/>
</dbReference>
<gene>
    <name evidence="2" type="ORF">ACJDTP_21690</name>
</gene>